<dbReference type="STRING" id="619805.SAMN05660477_00258"/>
<dbReference type="Proteomes" id="UP000191112">
    <property type="component" value="Unassembled WGS sequence"/>
</dbReference>
<dbReference type="EMBL" id="FUYZ01000001">
    <property type="protein sequence ID" value="SKB61812.1"/>
    <property type="molecule type" value="Genomic_DNA"/>
</dbReference>
<accession>A0A1T5CQS1</accession>
<protein>
    <submittedName>
        <fullName evidence="1">Uncharacterized protein</fullName>
    </submittedName>
</protein>
<name>A0A1T5CQS1_9FLAO</name>
<dbReference type="AlphaFoldDB" id="A0A1T5CQS1"/>
<evidence type="ECO:0000313" key="1">
    <source>
        <dbReference type="EMBL" id="SKB61812.1"/>
    </source>
</evidence>
<keyword evidence="2" id="KW-1185">Reference proteome</keyword>
<proteinExistence type="predicted"/>
<reference evidence="1 2" key="1">
    <citation type="submission" date="2017-02" db="EMBL/GenBank/DDBJ databases">
        <authorList>
            <person name="Peterson S.W."/>
        </authorList>
    </citation>
    <scope>NUCLEOTIDE SEQUENCE [LARGE SCALE GENOMIC DNA]</scope>
    <source>
        <strain evidence="1 2">DSM 22323</strain>
    </source>
</reference>
<sequence length="265" mass="30533">MDTSNFSEYIAPTYEKSMIKVFSDLVLFNDNKYKFVDKKTGATEDYVDLNNALYCNKIYYQAFEKEGKTVLIPLDTSKKLVFKKKYTSAIGVEDAVILGDSNHFDVYINPDFQTPKLKNIAATNVLTSKMLNKAIKKTEEVSAFYGLDKILVYDSKFNLLKTYPKKVNNESKVKEVIAPNFVEMKAESNMATMVVPREFSTESKDDVTIITSISSSESFSIKGKYNINVYFMEGSDWIEIINEETKKSYIFRIDFYNKQRPIRKL</sequence>
<dbReference type="RefSeq" id="WP_079665564.1">
    <property type="nucleotide sequence ID" value="NZ_FUYZ01000001.1"/>
</dbReference>
<gene>
    <name evidence="1" type="ORF">SAMN05660477_00258</name>
</gene>
<organism evidence="1 2">
    <name type="scientific">Soonwooa buanensis</name>
    <dbReference type="NCBI Taxonomy" id="619805"/>
    <lineage>
        <taxon>Bacteria</taxon>
        <taxon>Pseudomonadati</taxon>
        <taxon>Bacteroidota</taxon>
        <taxon>Flavobacteriia</taxon>
        <taxon>Flavobacteriales</taxon>
        <taxon>Weeksellaceae</taxon>
        <taxon>Chryseobacterium group</taxon>
        <taxon>Soonwooa</taxon>
    </lineage>
</organism>
<evidence type="ECO:0000313" key="2">
    <source>
        <dbReference type="Proteomes" id="UP000191112"/>
    </source>
</evidence>